<feature type="transmembrane region" description="Helical" evidence="1">
    <location>
        <begin position="207"/>
        <end position="233"/>
    </location>
</feature>
<evidence type="ECO:0000313" key="3">
    <source>
        <dbReference type="Proteomes" id="UP000580250"/>
    </source>
</evidence>
<reference evidence="2 3" key="1">
    <citation type="submission" date="2020-08" db="EMBL/GenBank/DDBJ databases">
        <authorList>
            <person name="Koutsovoulos G."/>
            <person name="Danchin GJ E."/>
        </authorList>
    </citation>
    <scope>NUCLEOTIDE SEQUENCE [LARGE SCALE GENOMIC DNA]</scope>
</reference>
<feature type="transmembrane region" description="Helical" evidence="1">
    <location>
        <begin position="160"/>
        <end position="177"/>
    </location>
</feature>
<accession>A0A6V7TMC9</accession>
<name>A0A6V7TMC9_MELEN</name>
<feature type="transmembrane region" description="Helical" evidence="1">
    <location>
        <begin position="183"/>
        <end position="200"/>
    </location>
</feature>
<organism evidence="2 3">
    <name type="scientific">Meloidogyne enterolobii</name>
    <name type="common">Root-knot nematode worm</name>
    <name type="synonym">Meloidogyne mayaguensis</name>
    <dbReference type="NCBI Taxonomy" id="390850"/>
    <lineage>
        <taxon>Eukaryota</taxon>
        <taxon>Metazoa</taxon>
        <taxon>Ecdysozoa</taxon>
        <taxon>Nematoda</taxon>
        <taxon>Chromadorea</taxon>
        <taxon>Rhabditida</taxon>
        <taxon>Tylenchina</taxon>
        <taxon>Tylenchomorpha</taxon>
        <taxon>Tylenchoidea</taxon>
        <taxon>Meloidogynidae</taxon>
        <taxon>Meloidogyninae</taxon>
        <taxon>Meloidogyne</taxon>
    </lineage>
</organism>
<keyword evidence="1" id="KW-0472">Membrane</keyword>
<gene>
    <name evidence="2" type="ORF">MENT_LOCUS1470</name>
</gene>
<dbReference type="EMBL" id="CAJEWN010000004">
    <property type="protein sequence ID" value="CAD2126136.1"/>
    <property type="molecule type" value="Genomic_DNA"/>
</dbReference>
<keyword evidence="1" id="KW-0812">Transmembrane</keyword>
<keyword evidence="1" id="KW-1133">Transmembrane helix</keyword>
<proteinExistence type="predicted"/>
<evidence type="ECO:0000313" key="2">
    <source>
        <dbReference type="EMBL" id="CAD2126136.1"/>
    </source>
</evidence>
<dbReference type="Proteomes" id="UP000580250">
    <property type="component" value="Unassembled WGS sequence"/>
</dbReference>
<comment type="caution">
    <text evidence="2">The sequence shown here is derived from an EMBL/GenBank/DDBJ whole genome shotgun (WGS) entry which is preliminary data.</text>
</comment>
<sequence>MLGDEQHPSTSLATDGRGMVKEWVVSNKYLDNMKNRFELITQRFQKTLQPLNAVSDYILRWEPINRRLENVREGWKRVKNIYYQENPHSFEWEVLSKTFYTCFVTGVIIGGTDTVKKSIDRFELYRAGKEFGTVGHLMQRKMDFVMTQFYMKGAIKGFKLAAYMCSIVFITVGITCYRDRYSILYVPLTTTSVFSFFAFIRGVGINGLAVAFFLSLMPSFLLTTATIGASFYYKCSIDEVYKNLRQKYLIEAKKEIDDDNELLRYTESKGRKPFFKPWDRYKMNLDKDMNEFKRKITLNDEEELLKFGGKDEE</sequence>
<dbReference type="OrthoDB" id="5826189at2759"/>
<evidence type="ECO:0000256" key="1">
    <source>
        <dbReference type="SAM" id="Phobius"/>
    </source>
</evidence>
<dbReference type="AlphaFoldDB" id="A0A6V7TMC9"/>
<protein>
    <submittedName>
        <fullName evidence="2">Uncharacterized protein</fullName>
    </submittedName>
</protein>